<dbReference type="SUPFAM" id="SSF57440">
    <property type="entry name" value="Kringle-like"/>
    <property type="match status" value="5"/>
</dbReference>
<feature type="disulfide bond" evidence="3">
    <location>
        <begin position="107"/>
        <end position="130"/>
    </location>
</feature>
<dbReference type="PROSITE" id="PS00021">
    <property type="entry name" value="KRINGLE_1"/>
    <property type="match status" value="3"/>
</dbReference>
<dbReference type="SMART" id="SM00130">
    <property type="entry name" value="KR"/>
    <property type="match status" value="4"/>
</dbReference>
<keyword evidence="1 3" id="KW-0420">Kringle</keyword>
<dbReference type="Gene3D" id="2.40.20.10">
    <property type="entry name" value="Plasminogen Kringle 4"/>
    <property type="match status" value="5"/>
</dbReference>
<name>A0A7R9FRX6_9CRUS</name>
<dbReference type="PANTHER" id="PTHR24261:SF7">
    <property type="entry name" value="KRINGLE DOMAIN-CONTAINING PROTEIN"/>
    <property type="match status" value="1"/>
</dbReference>
<dbReference type="Pfam" id="PF00051">
    <property type="entry name" value="Kringle"/>
    <property type="match status" value="5"/>
</dbReference>
<evidence type="ECO:0000259" key="4">
    <source>
        <dbReference type="PROSITE" id="PS50070"/>
    </source>
</evidence>
<dbReference type="Proteomes" id="UP000677054">
    <property type="component" value="Unassembled WGS sequence"/>
</dbReference>
<keyword evidence="2 3" id="KW-1015">Disulfide bond</keyword>
<evidence type="ECO:0000256" key="3">
    <source>
        <dbReference type="PROSITE-ProRule" id="PRU00121"/>
    </source>
</evidence>
<feature type="domain" description="Kringle" evidence="4">
    <location>
        <begin position="407"/>
        <end position="494"/>
    </location>
</feature>
<feature type="domain" description="Kringle" evidence="4">
    <location>
        <begin position="250"/>
        <end position="333"/>
    </location>
</feature>
<feature type="domain" description="Kringle" evidence="4">
    <location>
        <begin position="54"/>
        <end position="135"/>
    </location>
</feature>
<dbReference type="InterPro" id="IPR038178">
    <property type="entry name" value="Kringle_sf"/>
</dbReference>
<evidence type="ECO:0000313" key="5">
    <source>
        <dbReference type="EMBL" id="CAD7252456.1"/>
    </source>
</evidence>
<dbReference type="InterPro" id="IPR013806">
    <property type="entry name" value="Kringle-like"/>
</dbReference>
<proteinExistence type="predicted"/>
<dbReference type="EMBL" id="CAJPEV010004453">
    <property type="protein sequence ID" value="CAG0901807.1"/>
    <property type="molecule type" value="Genomic_DNA"/>
</dbReference>
<sequence>MLKPPCHAFNYRESDGSCQLVLNGMSNLTEANGYGAYVQSKQQHTYPECRLTVKGREYIGKMKNSESGKECLRWDIQPYGKPEDFSNEVSYAGHFPNLDVWSQKNYCRNPSGKKRPWCFISDPEIQWEYCEIPMCTDRDHPECKVTQQGSEYIGKQNTTLSGRRCQPWRSLTYEQENFTIDNYLPGFADSDEIDEHFNFCRNPNADAAPLCSYTEENSTIWEYCNVSFCGGRAEKGDDGHVYPECRLSEKGKEYVGRRSETETGKTCLTWGNRPYGTPWDFLNRDGEYAGHFLNLDPSIHENYCRNSGLHRERPWCFVTDPEIEWEYCDIPRCHDQNPPECKLTMQGGEYVGKQNATFSGFPCQHWLTNFPNPHDMIEQRLSAFSDEVDGSHNFCRNPDGLFHGPTECRIQSGTEYMGTKNRTKSGHPCQPWLSHTPHELHEKYYYNPKGRSFPDDLHSSHNFCRNPTSDPAGPWCYNGAGKRPEWEYCDIPRC</sequence>
<dbReference type="InterPro" id="IPR050759">
    <property type="entry name" value="Serine_protease_kringle"/>
</dbReference>
<dbReference type="InterPro" id="IPR018056">
    <property type="entry name" value="Kringle_CS"/>
</dbReference>
<dbReference type="AlphaFoldDB" id="A0A7R9FRX6"/>
<protein>
    <recommendedName>
        <fullName evidence="4">Kringle domain-containing protein</fullName>
    </recommendedName>
</protein>
<dbReference type="PROSITE" id="PS50070">
    <property type="entry name" value="KRINGLE_2"/>
    <property type="match status" value="5"/>
</dbReference>
<reference evidence="5" key="1">
    <citation type="submission" date="2020-11" db="EMBL/GenBank/DDBJ databases">
        <authorList>
            <person name="Tran Van P."/>
        </authorList>
    </citation>
    <scope>NUCLEOTIDE SEQUENCE</scope>
</reference>
<dbReference type="CDD" id="cd00108">
    <property type="entry name" value="KR"/>
    <property type="match status" value="1"/>
</dbReference>
<organism evidence="5">
    <name type="scientific">Darwinula stevensoni</name>
    <dbReference type="NCBI Taxonomy" id="69355"/>
    <lineage>
        <taxon>Eukaryota</taxon>
        <taxon>Metazoa</taxon>
        <taxon>Ecdysozoa</taxon>
        <taxon>Arthropoda</taxon>
        <taxon>Crustacea</taxon>
        <taxon>Oligostraca</taxon>
        <taxon>Ostracoda</taxon>
        <taxon>Podocopa</taxon>
        <taxon>Podocopida</taxon>
        <taxon>Darwinulocopina</taxon>
        <taxon>Darwinuloidea</taxon>
        <taxon>Darwinulidae</taxon>
        <taxon>Darwinula</taxon>
    </lineage>
</organism>
<evidence type="ECO:0000256" key="1">
    <source>
        <dbReference type="ARBA" id="ARBA00022572"/>
    </source>
</evidence>
<evidence type="ECO:0000313" key="6">
    <source>
        <dbReference type="Proteomes" id="UP000677054"/>
    </source>
</evidence>
<evidence type="ECO:0000256" key="2">
    <source>
        <dbReference type="ARBA" id="ARBA00023157"/>
    </source>
</evidence>
<dbReference type="OrthoDB" id="1915767at2759"/>
<accession>A0A7R9FRX6</accession>
<feature type="domain" description="Kringle" evidence="4">
    <location>
        <begin position="346"/>
        <end position="405"/>
    </location>
</feature>
<keyword evidence="6" id="KW-1185">Reference proteome</keyword>
<feature type="domain" description="Kringle" evidence="4">
    <location>
        <begin position="148"/>
        <end position="229"/>
    </location>
</feature>
<dbReference type="InterPro" id="IPR000001">
    <property type="entry name" value="Kringle"/>
</dbReference>
<dbReference type="EMBL" id="LR903970">
    <property type="protein sequence ID" value="CAD7252456.1"/>
    <property type="molecule type" value="Genomic_DNA"/>
</dbReference>
<comment type="caution">
    <text evidence="3">Lacks conserved residue(s) required for the propagation of feature annotation.</text>
</comment>
<dbReference type="PRINTS" id="PR00018">
    <property type="entry name" value="KRINGLE"/>
</dbReference>
<dbReference type="PANTHER" id="PTHR24261">
    <property type="entry name" value="PLASMINOGEN-RELATED"/>
    <property type="match status" value="1"/>
</dbReference>
<gene>
    <name evidence="5" type="ORF">DSTB1V02_LOCUS12214</name>
</gene>